<protein>
    <submittedName>
        <fullName evidence="14">Slx4p interacting protein</fullName>
    </submittedName>
</protein>
<keyword evidence="2" id="KW-0479">Metal-binding</keyword>
<evidence type="ECO:0000256" key="4">
    <source>
        <dbReference type="ARBA" id="ARBA00022763"/>
    </source>
</evidence>
<dbReference type="SMART" id="SM00249">
    <property type="entry name" value="PHD"/>
    <property type="match status" value="1"/>
</dbReference>
<keyword evidence="6 11" id="KW-0378">Hydrolase</keyword>
<keyword evidence="15" id="KW-1185">Reference proteome</keyword>
<dbReference type="GO" id="GO:0000724">
    <property type="term" value="P:double-strand break repair via homologous recombination"/>
    <property type="evidence" value="ECO:0007669"/>
    <property type="project" value="TreeGrafter"/>
</dbReference>
<gene>
    <name evidence="14" type="primary">SLX1</name>
    <name evidence="14" type="ORF">VE01_07994</name>
</gene>
<keyword evidence="4 11" id="KW-0227">DNA damage</keyword>
<dbReference type="EMBL" id="KV460251">
    <property type="protein sequence ID" value="OBT93646.1"/>
    <property type="molecule type" value="Genomic_DNA"/>
</dbReference>
<evidence type="ECO:0000256" key="9">
    <source>
        <dbReference type="ARBA" id="ARBA00023204"/>
    </source>
</evidence>
<accession>A0A1B8GCT0</accession>
<dbReference type="AlphaFoldDB" id="A0A1B8GCT0"/>
<sequence>MPPPPIPPLYTVYLLRSLPLPHSVYIGSTPLPSRRLRQHNGLVVGGASRTARASHRPWEMPVLVVGFPSQVGALQFEWAWQHPTLSTHLSPPSTTSSTTQPTTTTTAPPRPRARRPRLTLPSSLKSLHHLLSSPSFSRWPLRLHFQSEEVYAAWLKASGSASSGANGLGGGGEGRGREVEVVKDFDSAVFQELGKVSKVGKGGKAKAKEQQDEVEEVEKEVLGLGNCAACGQGGGIMAVCGDEECGVATHITCLAKHGLRDEAGKSGKGQILPLSSKCPRCRGEMGWSDVAGGVTGRIRGKGAKGVGGAVASAGVVGSADVVENGSGSASGSGVESGSESEVDSWAGVVEL</sequence>
<dbReference type="HAMAP" id="MF_03100">
    <property type="entry name" value="Endonuc_su_Slx1"/>
    <property type="match status" value="1"/>
</dbReference>
<evidence type="ECO:0000256" key="8">
    <source>
        <dbReference type="ARBA" id="ARBA00023172"/>
    </source>
</evidence>
<feature type="region of interest" description="Disordered" evidence="12">
    <location>
        <begin position="87"/>
        <end position="117"/>
    </location>
</feature>
<comment type="subcellular location">
    <subcellularLocation>
        <location evidence="11">Nucleus</location>
    </subcellularLocation>
</comment>
<dbReference type="GO" id="GO:0008270">
    <property type="term" value="F:zinc ion binding"/>
    <property type="evidence" value="ECO:0007669"/>
    <property type="project" value="UniProtKB-KW"/>
</dbReference>
<evidence type="ECO:0000256" key="10">
    <source>
        <dbReference type="ARBA" id="ARBA00023242"/>
    </source>
</evidence>
<dbReference type="InterPro" id="IPR013083">
    <property type="entry name" value="Znf_RING/FYVE/PHD"/>
</dbReference>
<dbReference type="InterPro" id="IPR027520">
    <property type="entry name" value="Slx1"/>
</dbReference>
<evidence type="ECO:0000256" key="3">
    <source>
        <dbReference type="ARBA" id="ARBA00022759"/>
    </source>
</evidence>
<dbReference type="Gene3D" id="3.30.40.10">
    <property type="entry name" value="Zinc/RING finger domain, C3HC4 (zinc finger)"/>
    <property type="match status" value="1"/>
</dbReference>
<keyword evidence="7" id="KW-0862">Zinc</keyword>
<dbReference type="InterPro" id="IPR000305">
    <property type="entry name" value="GIY-YIG_endonuc"/>
</dbReference>
<organism evidence="14 15">
    <name type="scientific">Pseudogymnoascus verrucosus</name>
    <dbReference type="NCBI Taxonomy" id="342668"/>
    <lineage>
        <taxon>Eukaryota</taxon>
        <taxon>Fungi</taxon>
        <taxon>Dikarya</taxon>
        <taxon>Ascomycota</taxon>
        <taxon>Pezizomycotina</taxon>
        <taxon>Leotiomycetes</taxon>
        <taxon>Thelebolales</taxon>
        <taxon>Thelebolaceae</taxon>
        <taxon>Pseudogymnoascus</taxon>
    </lineage>
</organism>
<dbReference type="Pfam" id="PF01541">
    <property type="entry name" value="GIY-YIG"/>
    <property type="match status" value="1"/>
</dbReference>
<dbReference type="InterPro" id="IPR001965">
    <property type="entry name" value="Znf_PHD"/>
</dbReference>
<dbReference type="Pfam" id="PF21202">
    <property type="entry name" value="SLX1_C"/>
    <property type="match status" value="1"/>
</dbReference>
<evidence type="ECO:0000256" key="5">
    <source>
        <dbReference type="ARBA" id="ARBA00022771"/>
    </source>
</evidence>
<evidence type="ECO:0000256" key="2">
    <source>
        <dbReference type="ARBA" id="ARBA00022723"/>
    </source>
</evidence>
<keyword evidence="3 11" id="KW-0255">Endonuclease</keyword>
<dbReference type="InterPro" id="IPR048749">
    <property type="entry name" value="SLX1_C"/>
</dbReference>
<dbReference type="RefSeq" id="XP_018127379.1">
    <property type="nucleotide sequence ID" value="XM_018277422.1"/>
</dbReference>
<dbReference type="InterPro" id="IPR050381">
    <property type="entry name" value="SLX1_endonuclease"/>
</dbReference>
<dbReference type="CDD" id="cd10455">
    <property type="entry name" value="GIY-YIG_SLX1"/>
    <property type="match status" value="1"/>
</dbReference>
<evidence type="ECO:0000256" key="1">
    <source>
        <dbReference type="ARBA" id="ARBA00022722"/>
    </source>
</evidence>
<dbReference type="Gene3D" id="3.40.1440.10">
    <property type="entry name" value="GIY-YIG endonuclease"/>
    <property type="match status" value="1"/>
</dbReference>
<feature type="compositionally biased region" description="Low complexity" evidence="12">
    <location>
        <begin position="87"/>
        <end position="107"/>
    </location>
</feature>
<dbReference type="GO" id="GO:0033557">
    <property type="term" value="C:Slx1-Slx4 complex"/>
    <property type="evidence" value="ECO:0007669"/>
    <property type="project" value="UniProtKB-UniRule"/>
</dbReference>
<keyword evidence="8 11" id="KW-0233">DNA recombination</keyword>
<evidence type="ECO:0000313" key="14">
    <source>
        <dbReference type="EMBL" id="OBT93646.1"/>
    </source>
</evidence>
<dbReference type="PANTHER" id="PTHR20208">
    <property type="entry name" value="STRUCTURE-SPECIFIC ENDONUCLEASE SUBUNIT SLX1"/>
    <property type="match status" value="1"/>
</dbReference>
<keyword evidence="5" id="KW-0863">Zinc-finger</keyword>
<dbReference type="Proteomes" id="UP000091956">
    <property type="component" value="Unassembled WGS sequence"/>
</dbReference>
<comment type="similarity">
    <text evidence="11">Belongs to the SLX1 family.</text>
</comment>
<comment type="function">
    <text evidence="11">Catalytic subunit of the SLX1-SLX4 structure-specific endonuclease that resolves DNA secondary structures generated during DNA repair and recombination. Has endonuclease activity towards branched DNA substrates, introducing single-strand cuts in duplex DNA close to junctions with ss-DNA.</text>
</comment>
<feature type="region of interest" description="Disordered" evidence="12">
    <location>
        <begin position="326"/>
        <end position="351"/>
    </location>
</feature>
<feature type="compositionally biased region" description="Low complexity" evidence="12">
    <location>
        <begin position="326"/>
        <end position="339"/>
    </location>
</feature>
<dbReference type="OrthoDB" id="24645at2759"/>
<dbReference type="PROSITE" id="PS50164">
    <property type="entry name" value="GIY_YIG"/>
    <property type="match status" value="1"/>
</dbReference>
<evidence type="ECO:0000256" key="12">
    <source>
        <dbReference type="SAM" id="MobiDB-lite"/>
    </source>
</evidence>
<dbReference type="PANTHER" id="PTHR20208:SF10">
    <property type="entry name" value="STRUCTURE-SPECIFIC ENDONUCLEASE SUBUNIT SLX1"/>
    <property type="match status" value="1"/>
</dbReference>
<dbReference type="GO" id="GO:0017108">
    <property type="term" value="F:5'-flap endonuclease activity"/>
    <property type="evidence" value="ECO:0007669"/>
    <property type="project" value="InterPro"/>
</dbReference>
<comment type="cofactor">
    <cofactor evidence="11">
        <name>a divalent metal cation</name>
        <dbReference type="ChEBI" id="CHEBI:60240"/>
    </cofactor>
</comment>
<keyword evidence="10 11" id="KW-0539">Nucleus</keyword>
<feature type="domain" description="GIY-YIG" evidence="13">
    <location>
        <begin position="8"/>
        <end position="90"/>
    </location>
</feature>
<dbReference type="STRING" id="342668.A0A1B8GCT0"/>
<dbReference type="GO" id="GO:0008821">
    <property type="term" value="F:crossover junction DNA endonuclease activity"/>
    <property type="evidence" value="ECO:0007669"/>
    <property type="project" value="TreeGrafter"/>
</dbReference>
<evidence type="ECO:0000256" key="7">
    <source>
        <dbReference type="ARBA" id="ARBA00022833"/>
    </source>
</evidence>
<comment type="caution">
    <text evidence="11">Lacks conserved residue(s) required for the propagation of feature annotation.</text>
</comment>
<proteinExistence type="inferred from homology"/>
<keyword evidence="1 11" id="KW-0540">Nuclease</keyword>
<evidence type="ECO:0000313" key="15">
    <source>
        <dbReference type="Proteomes" id="UP000091956"/>
    </source>
</evidence>
<keyword evidence="9 11" id="KW-0234">DNA repair</keyword>
<reference evidence="15" key="2">
    <citation type="journal article" date="2018" name="Nat. Commun.">
        <title>Extreme sensitivity to ultraviolet light in the fungal pathogen causing white-nose syndrome of bats.</title>
        <authorList>
            <person name="Palmer J.M."/>
            <person name="Drees K.P."/>
            <person name="Foster J.T."/>
            <person name="Lindner D.L."/>
        </authorList>
    </citation>
    <scope>NUCLEOTIDE SEQUENCE [LARGE SCALE GENOMIC DNA]</scope>
    <source>
        <strain evidence="15">UAMH 10579</strain>
    </source>
</reference>
<dbReference type="InterPro" id="IPR035901">
    <property type="entry name" value="GIY-YIG_endonuc_sf"/>
</dbReference>
<evidence type="ECO:0000256" key="11">
    <source>
        <dbReference type="HAMAP-Rule" id="MF_03100"/>
    </source>
</evidence>
<evidence type="ECO:0000259" key="13">
    <source>
        <dbReference type="PROSITE" id="PS50164"/>
    </source>
</evidence>
<evidence type="ECO:0000256" key="6">
    <source>
        <dbReference type="ARBA" id="ARBA00022801"/>
    </source>
</evidence>
<dbReference type="GeneID" id="28841380"/>
<name>A0A1B8GCT0_9PEZI</name>
<comment type="subunit">
    <text evidence="11">Forms a heterodimer with SLX4.</text>
</comment>
<reference evidence="14 15" key="1">
    <citation type="submission" date="2016-03" db="EMBL/GenBank/DDBJ databases">
        <title>Comparative genomics of Pseudogymnoascus destructans, the fungus causing white-nose syndrome of bats.</title>
        <authorList>
            <person name="Palmer J.M."/>
            <person name="Drees K.P."/>
            <person name="Foster J.T."/>
            <person name="Lindner D.L."/>
        </authorList>
    </citation>
    <scope>NUCLEOTIDE SEQUENCE [LARGE SCALE GENOMIC DNA]</scope>
    <source>
        <strain evidence="14 15">UAMH 10579</strain>
    </source>
</reference>